<gene>
    <name evidence="8" type="ordered locus">Celf_2058</name>
</gene>
<dbReference type="Proteomes" id="UP000008460">
    <property type="component" value="Chromosome"/>
</dbReference>
<evidence type="ECO:0000259" key="7">
    <source>
        <dbReference type="PROSITE" id="PS50893"/>
    </source>
</evidence>
<dbReference type="EMBL" id="CP002666">
    <property type="protein sequence ID" value="AEE46186.1"/>
    <property type="molecule type" value="Genomic_DNA"/>
</dbReference>
<dbReference type="GO" id="GO:0046677">
    <property type="term" value="P:response to antibiotic"/>
    <property type="evidence" value="ECO:0007669"/>
    <property type="project" value="UniProtKB-KW"/>
</dbReference>
<dbReference type="KEGG" id="cfi:Celf_2058"/>
<dbReference type="AlphaFoldDB" id="F4H0T9"/>
<dbReference type="InterPro" id="IPR003439">
    <property type="entry name" value="ABC_transporter-like_ATP-bd"/>
</dbReference>
<dbReference type="InterPro" id="IPR003593">
    <property type="entry name" value="AAA+_ATPase"/>
</dbReference>
<evidence type="ECO:0000313" key="8">
    <source>
        <dbReference type="EMBL" id="AEE46186.1"/>
    </source>
</evidence>
<evidence type="ECO:0000256" key="1">
    <source>
        <dbReference type="ARBA" id="ARBA00004202"/>
    </source>
</evidence>
<dbReference type="InterPro" id="IPR050763">
    <property type="entry name" value="ABC_transporter_ATP-binding"/>
</dbReference>
<evidence type="ECO:0000256" key="3">
    <source>
        <dbReference type="ARBA" id="ARBA00022448"/>
    </source>
</evidence>
<dbReference type="PANTHER" id="PTHR42711">
    <property type="entry name" value="ABC TRANSPORTER ATP-BINDING PROTEIN"/>
    <property type="match status" value="1"/>
</dbReference>
<dbReference type="RefSeq" id="WP_013771212.1">
    <property type="nucleotide sequence ID" value="NC_015514.1"/>
</dbReference>
<keyword evidence="4" id="KW-0547">Nucleotide-binding</keyword>
<accession>F4H0T9</accession>
<evidence type="ECO:0000256" key="2">
    <source>
        <dbReference type="ARBA" id="ARBA00005417"/>
    </source>
</evidence>
<protein>
    <submittedName>
        <fullName evidence="8">ABC transporter related protein</fullName>
    </submittedName>
</protein>
<evidence type="ECO:0000256" key="6">
    <source>
        <dbReference type="ARBA" id="ARBA00023251"/>
    </source>
</evidence>
<dbReference type="GO" id="GO:0005524">
    <property type="term" value="F:ATP binding"/>
    <property type="evidence" value="ECO:0007669"/>
    <property type="project" value="UniProtKB-KW"/>
</dbReference>
<dbReference type="InterPro" id="IPR027417">
    <property type="entry name" value="P-loop_NTPase"/>
</dbReference>
<dbReference type="GO" id="GO:0005886">
    <property type="term" value="C:plasma membrane"/>
    <property type="evidence" value="ECO:0007669"/>
    <property type="project" value="UniProtKB-SubCell"/>
</dbReference>
<organism evidence="8 9">
    <name type="scientific">Cellulomonas fimi (strain ATCC 484 / DSM 20113 / JCM 1341 / CCUG 24087 / LMG 16345 / NBRC 15513 / NCIMB 8980 / NCTC 7547 / NRS-133)</name>
    <dbReference type="NCBI Taxonomy" id="590998"/>
    <lineage>
        <taxon>Bacteria</taxon>
        <taxon>Bacillati</taxon>
        <taxon>Actinomycetota</taxon>
        <taxon>Actinomycetes</taxon>
        <taxon>Micrococcales</taxon>
        <taxon>Cellulomonadaceae</taxon>
        <taxon>Cellulomonas</taxon>
    </lineage>
</organism>
<keyword evidence="3" id="KW-0813">Transport</keyword>
<keyword evidence="5" id="KW-0067">ATP-binding</keyword>
<dbReference type="SMART" id="SM00382">
    <property type="entry name" value="AAA"/>
    <property type="match status" value="1"/>
</dbReference>
<reference evidence="8 9" key="1">
    <citation type="submission" date="2011-04" db="EMBL/GenBank/DDBJ databases">
        <title>Complete sequence of Cellulomonas fimi ATCC 484.</title>
        <authorList>
            <consortium name="US DOE Joint Genome Institute"/>
            <person name="Lucas S."/>
            <person name="Han J."/>
            <person name="Lapidus A."/>
            <person name="Cheng J.-F."/>
            <person name="Goodwin L."/>
            <person name="Pitluck S."/>
            <person name="Peters L."/>
            <person name="Chertkov O."/>
            <person name="Detter J.C."/>
            <person name="Han C."/>
            <person name="Tapia R."/>
            <person name="Land M."/>
            <person name="Hauser L."/>
            <person name="Kyrpides N."/>
            <person name="Ivanova N."/>
            <person name="Ovchinnikova G."/>
            <person name="Pagani I."/>
            <person name="Mead D."/>
            <person name="Brumm P."/>
            <person name="Woyke T."/>
        </authorList>
    </citation>
    <scope>NUCLEOTIDE SEQUENCE [LARGE SCALE GENOMIC DNA]</scope>
    <source>
        <strain evidence="9">ATCC 484 / DSM 20113 / JCM 1341 / NBRC 15513 / NCIMB 8980 / NCTC 7547</strain>
    </source>
</reference>
<comment type="subcellular location">
    <subcellularLocation>
        <location evidence="1">Cell membrane</location>
        <topology evidence="1">Peripheral membrane protein</topology>
    </subcellularLocation>
</comment>
<dbReference type="SUPFAM" id="SSF52540">
    <property type="entry name" value="P-loop containing nucleoside triphosphate hydrolases"/>
    <property type="match status" value="1"/>
</dbReference>
<feature type="domain" description="ABC transporter" evidence="7">
    <location>
        <begin position="14"/>
        <end position="249"/>
    </location>
</feature>
<sequence>MSATAAATATDPLLRLTQVRRSFGDERALDGLDLTVAPGEIHAVVGLNGAGKSTLMRVALGMLRPDAGTAHLRLPGTGDVPAWRAPAGVWAHVGHLVEAPFAYPELTVRETVVAAARLHGMPRDPARSAAQRVVHDLELDHWADRGARTLSMGNRQRLGLACAAVHEPLLLVLDEPTTALDPAGVVLVRTWLRERRSAGTGVLVSSHHLDEVARIADRITVVHRGRAVGHLAPDGTDLERQFFAMVYATEQARTRRPAPSGRSA</sequence>
<dbReference type="PROSITE" id="PS50893">
    <property type="entry name" value="ABC_TRANSPORTER_2"/>
    <property type="match status" value="1"/>
</dbReference>
<comment type="similarity">
    <text evidence="2">Belongs to the ABC transporter superfamily.</text>
</comment>
<proteinExistence type="inferred from homology"/>
<dbReference type="Gene3D" id="3.40.50.300">
    <property type="entry name" value="P-loop containing nucleotide triphosphate hydrolases"/>
    <property type="match status" value="1"/>
</dbReference>
<keyword evidence="6" id="KW-0046">Antibiotic resistance</keyword>
<dbReference type="Pfam" id="PF00005">
    <property type="entry name" value="ABC_tran"/>
    <property type="match status" value="1"/>
</dbReference>
<dbReference type="HOGENOM" id="CLU_000604_1_2_11"/>
<keyword evidence="9" id="KW-1185">Reference proteome</keyword>
<evidence type="ECO:0000256" key="5">
    <source>
        <dbReference type="ARBA" id="ARBA00022840"/>
    </source>
</evidence>
<evidence type="ECO:0000256" key="4">
    <source>
        <dbReference type="ARBA" id="ARBA00022741"/>
    </source>
</evidence>
<dbReference type="STRING" id="590998.Celf_2058"/>
<evidence type="ECO:0000313" key="9">
    <source>
        <dbReference type="Proteomes" id="UP000008460"/>
    </source>
</evidence>
<dbReference type="GO" id="GO:0016887">
    <property type="term" value="F:ATP hydrolysis activity"/>
    <property type="evidence" value="ECO:0007669"/>
    <property type="project" value="InterPro"/>
</dbReference>
<dbReference type="PANTHER" id="PTHR42711:SF5">
    <property type="entry name" value="ABC TRANSPORTER ATP-BINDING PROTEIN NATA"/>
    <property type="match status" value="1"/>
</dbReference>
<name>F4H0T9_CELFA</name>
<dbReference type="eggNOG" id="COG1131">
    <property type="taxonomic scope" value="Bacteria"/>
</dbReference>